<name>A0A8K0GFU5_IGNLU</name>
<dbReference type="SMART" id="SM00700">
    <property type="entry name" value="JHBP"/>
    <property type="match status" value="1"/>
</dbReference>
<dbReference type="PANTHER" id="PTHR11008:SF32">
    <property type="entry name" value="CIRCADIAN CLOCK-CONTROLLED PROTEIN DAYWAKE-RELATED"/>
    <property type="match status" value="1"/>
</dbReference>
<feature type="signal peptide" evidence="4">
    <location>
        <begin position="1"/>
        <end position="17"/>
    </location>
</feature>
<dbReference type="AlphaFoldDB" id="A0A8K0GFU5"/>
<dbReference type="GO" id="GO:0007623">
    <property type="term" value="P:circadian rhythm"/>
    <property type="evidence" value="ECO:0007669"/>
    <property type="project" value="UniProtKB-ARBA"/>
</dbReference>
<dbReference type="InterPro" id="IPR038606">
    <property type="entry name" value="To_sf"/>
</dbReference>
<comment type="similarity">
    <text evidence="3">Belongs to the TO family.</text>
</comment>
<dbReference type="Gene3D" id="3.15.10.30">
    <property type="entry name" value="Haemolymph juvenile hormone binding protein"/>
    <property type="match status" value="1"/>
</dbReference>
<gene>
    <name evidence="5" type="ORF">ILUMI_07974</name>
</gene>
<evidence type="ECO:0000313" key="5">
    <source>
        <dbReference type="EMBL" id="KAF2898199.1"/>
    </source>
</evidence>
<organism evidence="5 6">
    <name type="scientific">Ignelater luminosus</name>
    <name type="common">Cucubano</name>
    <name type="synonym">Pyrophorus luminosus</name>
    <dbReference type="NCBI Taxonomy" id="2038154"/>
    <lineage>
        <taxon>Eukaryota</taxon>
        <taxon>Metazoa</taxon>
        <taxon>Ecdysozoa</taxon>
        <taxon>Arthropoda</taxon>
        <taxon>Hexapoda</taxon>
        <taxon>Insecta</taxon>
        <taxon>Pterygota</taxon>
        <taxon>Neoptera</taxon>
        <taxon>Endopterygota</taxon>
        <taxon>Coleoptera</taxon>
        <taxon>Polyphaga</taxon>
        <taxon>Elateriformia</taxon>
        <taxon>Elateroidea</taxon>
        <taxon>Elateridae</taxon>
        <taxon>Agrypninae</taxon>
        <taxon>Pyrophorini</taxon>
        <taxon>Ignelater</taxon>
    </lineage>
</organism>
<accession>A0A8K0GFU5</accession>
<feature type="chain" id="PRO_5035443542" evidence="4">
    <location>
        <begin position="18"/>
        <end position="243"/>
    </location>
</feature>
<reference evidence="5" key="1">
    <citation type="submission" date="2019-08" db="EMBL/GenBank/DDBJ databases">
        <title>The genome of the North American firefly Photinus pyralis.</title>
        <authorList>
            <consortium name="Photinus pyralis genome working group"/>
            <person name="Fallon T.R."/>
            <person name="Sander Lower S.E."/>
            <person name="Weng J.-K."/>
        </authorList>
    </citation>
    <scope>NUCLEOTIDE SEQUENCE</scope>
    <source>
        <strain evidence="5">TRF0915ILg1</strain>
        <tissue evidence="5">Whole body</tissue>
    </source>
</reference>
<evidence type="ECO:0000256" key="2">
    <source>
        <dbReference type="ARBA" id="ARBA00023108"/>
    </source>
</evidence>
<keyword evidence="1 4" id="KW-0732">Signal</keyword>
<evidence type="ECO:0000313" key="6">
    <source>
        <dbReference type="Proteomes" id="UP000801492"/>
    </source>
</evidence>
<dbReference type="PANTHER" id="PTHR11008">
    <property type="entry name" value="PROTEIN TAKEOUT-LIKE PROTEIN"/>
    <property type="match status" value="1"/>
</dbReference>
<proteinExistence type="inferred from homology"/>
<evidence type="ECO:0000256" key="3">
    <source>
        <dbReference type="ARBA" id="ARBA00060902"/>
    </source>
</evidence>
<sequence>MYSVGIIILFLVCSSFSMDLPSYLSRCYLDDPKLSECVLRAFKEVKPYANNGIEEIGLPPLNPFVVPKFTVQQESSLANYTIKVTNYTIEGLNNHDIKEFRYDPETMTYRFKIEFDSLSMSVSVEGDSDVVHIPLKGNGFVRIAHSPVTAIFEIKGDMKRLRGIEYYSTEKAKVGLDMGDGNYNFEGLFNNNELLVRMTNEKLSANSAMVVEALTPAYEKFASMDVMRFMKTLTKIPYHRLFP</sequence>
<evidence type="ECO:0000256" key="1">
    <source>
        <dbReference type="ARBA" id="ARBA00022729"/>
    </source>
</evidence>
<dbReference type="InterPro" id="IPR010562">
    <property type="entry name" value="Haemolymph_juvenile_hormone-bd"/>
</dbReference>
<protein>
    <submittedName>
        <fullName evidence="5">Uncharacterized protein</fullName>
    </submittedName>
</protein>
<dbReference type="OrthoDB" id="8185598at2759"/>
<dbReference type="GO" id="GO:0005615">
    <property type="term" value="C:extracellular space"/>
    <property type="evidence" value="ECO:0007669"/>
    <property type="project" value="TreeGrafter"/>
</dbReference>
<dbReference type="EMBL" id="VTPC01003651">
    <property type="protein sequence ID" value="KAF2898199.1"/>
    <property type="molecule type" value="Genomic_DNA"/>
</dbReference>
<evidence type="ECO:0000256" key="4">
    <source>
        <dbReference type="SAM" id="SignalP"/>
    </source>
</evidence>
<comment type="caution">
    <text evidence="5">The sequence shown here is derived from an EMBL/GenBank/DDBJ whole genome shotgun (WGS) entry which is preliminary data.</text>
</comment>
<dbReference type="FunFam" id="3.15.10.30:FF:000001">
    <property type="entry name" value="Takeout-like protein 1"/>
    <property type="match status" value="1"/>
</dbReference>
<dbReference type="Pfam" id="PF06585">
    <property type="entry name" value="JHBP"/>
    <property type="match status" value="1"/>
</dbReference>
<keyword evidence="2" id="KW-0090">Biological rhythms</keyword>
<keyword evidence="6" id="KW-1185">Reference proteome</keyword>
<dbReference type="Proteomes" id="UP000801492">
    <property type="component" value="Unassembled WGS sequence"/>
</dbReference>